<name>A0ABS2XFN7_POLSP</name>
<dbReference type="InterPro" id="IPR000233">
    <property type="entry name" value="Cadherin_Y-type_LIR"/>
</dbReference>
<dbReference type="Proteomes" id="UP001166093">
    <property type="component" value="Unassembled WGS sequence"/>
</dbReference>
<comment type="function">
    <text evidence="10">Cadherins are calcium-dependent cell adhesion proteins.</text>
</comment>
<dbReference type="PROSITE" id="PS00232">
    <property type="entry name" value="CADHERIN_1"/>
    <property type="match status" value="1"/>
</dbReference>
<dbReference type="SMART" id="SM00112">
    <property type="entry name" value="CA"/>
    <property type="match status" value="5"/>
</dbReference>
<keyword evidence="4 8" id="KW-0106">Calcium</keyword>
<dbReference type="InterPro" id="IPR027397">
    <property type="entry name" value="Catenin-bd_sf"/>
</dbReference>
<dbReference type="Pfam" id="PF01049">
    <property type="entry name" value="CADH_Y-type_LIR"/>
    <property type="match status" value="1"/>
</dbReference>
<gene>
    <name evidence="15" type="primary">Cdh22_0</name>
    <name evidence="15" type="ORF">GTO93_0012540</name>
</gene>
<evidence type="ECO:0000256" key="7">
    <source>
        <dbReference type="ARBA" id="ARBA00023136"/>
    </source>
</evidence>
<dbReference type="InterPro" id="IPR002126">
    <property type="entry name" value="Cadherin-like_dom"/>
</dbReference>
<evidence type="ECO:0000256" key="3">
    <source>
        <dbReference type="ARBA" id="ARBA00022737"/>
    </source>
</evidence>
<evidence type="ECO:0000256" key="13">
    <source>
        <dbReference type="SAM" id="SignalP"/>
    </source>
</evidence>
<dbReference type="Gene3D" id="2.60.40.60">
    <property type="entry name" value="Cadherins"/>
    <property type="match status" value="5"/>
</dbReference>
<dbReference type="SUPFAM" id="SSF49313">
    <property type="entry name" value="Cadherin-like"/>
    <property type="match status" value="5"/>
</dbReference>
<evidence type="ECO:0000256" key="9">
    <source>
        <dbReference type="RuleBase" id="RU003318"/>
    </source>
</evidence>
<evidence type="ECO:0000256" key="6">
    <source>
        <dbReference type="ARBA" id="ARBA00022989"/>
    </source>
</evidence>
<evidence type="ECO:0000256" key="10">
    <source>
        <dbReference type="RuleBase" id="RU004357"/>
    </source>
</evidence>
<sequence>MVPSGRTEALLLLLLTLQLHFGLVVSMVTKTSLIQEQPEEGESKSHERVKRGWVWNQFFVVEEYTGTEPLYVGKTDTFSRGKSSSGKAAGFGGLQTFPKISGSETAVGEGVLLTSPPFIAGNSLWGDSSPQNCREIAAGKGGFLTNPPFFIASSSLWWSSGHTDPCSQAELTAAPGKAVSANPGDAEQQATPGDAEQQATPGDARQATPGDARQASLGDTRRHPWAKRGRHPWVKRGRESGQAGVRVLALSSATAAVKREAAPAPFPLMVGEVIPAAIYPLLEDGNPAGIHPLLVERDPAGIHPLLVERDPAGIHPLLVEVAEAEAAPAALLLAMEVGAACSLLVMEVGVACSLLATEVGAACSLLAMEALPHLQGLIHSDSDEGDSSIKYTISGEGAGTIFIIDEITGDIHATERLDREEKTFYTLRAQARDRLTDRPLEPESEFIIKVQDINDSEPKFLEGPYIGSVPELSPIALNGKKKRDSLQRFENCLSAVNYGIDLFFVAGTSVMKVTASDADDPTYGNSARVIYSVLEEEKIFTVDSKTGIIRTAVAELDREKQDRYELVIKATDMAGQMGGLSGSTTVTIVITDVNDSPPRFPQKMYQFSVSESAVVGTPVGRVKAEDADMGENTDMSYLIKDEEGAELFRVSTDGDSQEAIITVRKPLDYENKRTHNVVVEAMNKHVDPRFVDLGSFRDQTIVRVSVTDWDEPPQFRSPIAVLEVQEDARLGALVGVVNAVDPDLDNAPVRHCFSFRYSIEQSTDLENIFNIDSITGALTLGKILDRETAGWHNITVQAMEADNPSQVSKTSVSIRILDVNDNPPELAAPNEASICEDAKPGQLIHTISVVDRDEPQTGHRFYFTLAPEAANNRHFKLWDVKAALCVPDNTAGIRTQRAGFNRQEQNIYLLPILVVDRGPPTLSSTGTLTIRVCGCDTDGTIQTCNTTAYVMSAALSPGALIALLVCMLIFIVLVLLILALKRHRKGHRMSEDEEDMRDNVIKYNDEGGGEQDTQAYDMSALRSLYDFPEVNGGNSGPDLHSLPQWMQDQSQGDLNDSATSSDFSIFRSYICKKVELADTDLSVPPYDSFQTYAFEGSSSPALTLSSIHTLSNTSEQDLSYLSDWGPRFRQLAGLYLVGHNEDVGS</sequence>
<dbReference type="CDD" id="cd11304">
    <property type="entry name" value="Cadherin_repeat"/>
    <property type="match status" value="5"/>
</dbReference>
<proteinExistence type="predicted"/>
<feature type="transmembrane region" description="Helical" evidence="12">
    <location>
        <begin position="959"/>
        <end position="980"/>
    </location>
</feature>
<keyword evidence="6 12" id="KW-1133">Transmembrane helix</keyword>
<evidence type="ECO:0000256" key="11">
    <source>
        <dbReference type="SAM" id="MobiDB-lite"/>
    </source>
</evidence>
<organism evidence="15 16">
    <name type="scientific">Polyodon spathula</name>
    <name type="common">North American paddlefish</name>
    <name type="synonym">Squalus spathula</name>
    <dbReference type="NCBI Taxonomy" id="7913"/>
    <lineage>
        <taxon>Eukaryota</taxon>
        <taxon>Metazoa</taxon>
        <taxon>Chordata</taxon>
        <taxon>Craniata</taxon>
        <taxon>Vertebrata</taxon>
        <taxon>Euteleostomi</taxon>
        <taxon>Actinopterygii</taxon>
        <taxon>Chondrostei</taxon>
        <taxon>Acipenseriformes</taxon>
        <taxon>Polyodontidae</taxon>
        <taxon>Polyodon</taxon>
    </lineage>
</organism>
<evidence type="ECO:0000256" key="5">
    <source>
        <dbReference type="ARBA" id="ARBA00022889"/>
    </source>
</evidence>
<dbReference type="InterPro" id="IPR020894">
    <property type="entry name" value="Cadherin_CS"/>
</dbReference>
<keyword evidence="13" id="KW-0732">Signal</keyword>
<dbReference type="Gene3D" id="4.10.900.10">
    <property type="entry name" value="TCF3-CBD (Catenin binding domain)"/>
    <property type="match status" value="1"/>
</dbReference>
<dbReference type="InterPro" id="IPR015919">
    <property type="entry name" value="Cadherin-like_sf"/>
</dbReference>
<evidence type="ECO:0000256" key="12">
    <source>
        <dbReference type="SAM" id="Phobius"/>
    </source>
</evidence>
<evidence type="ECO:0000313" key="15">
    <source>
        <dbReference type="EMBL" id="MBN3273002.1"/>
    </source>
</evidence>
<evidence type="ECO:0000256" key="1">
    <source>
        <dbReference type="ARBA" id="ARBA00004251"/>
    </source>
</evidence>
<feature type="domain" description="Cadherin" evidence="14">
    <location>
        <begin position="826"/>
        <end position="959"/>
    </location>
</feature>
<reference evidence="15" key="1">
    <citation type="journal article" date="2021" name="Cell">
        <title>Tracing the genetic footprints of vertebrate landing in non-teleost ray-finned fishes.</title>
        <authorList>
            <person name="Bi X."/>
            <person name="Wang K."/>
            <person name="Yang L."/>
            <person name="Pan H."/>
            <person name="Jiang H."/>
            <person name="Wei Q."/>
            <person name="Fang M."/>
            <person name="Yu H."/>
            <person name="Zhu C."/>
            <person name="Cai Y."/>
            <person name="He Y."/>
            <person name="Gan X."/>
            <person name="Zeng H."/>
            <person name="Yu D."/>
            <person name="Zhu Y."/>
            <person name="Jiang H."/>
            <person name="Qiu Q."/>
            <person name="Yang H."/>
            <person name="Zhang Y.E."/>
            <person name="Wang W."/>
            <person name="Zhu M."/>
            <person name="He S."/>
            <person name="Zhang G."/>
        </authorList>
    </citation>
    <scope>NUCLEOTIDE SEQUENCE</scope>
    <source>
        <strain evidence="15">Pddl_001</strain>
    </source>
</reference>
<comment type="subcellular location">
    <subcellularLocation>
        <location evidence="1 9">Cell membrane</location>
        <topology evidence="1 9">Single-pass type I membrane protein</topology>
    </subcellularLocation>
</comment>
<comment type="caution">
    <text evidence="15">The sequence shown here is derived from an EMBL/GenBank/DDBJ whole genome shotgun (WGS) entry which is preliminary data.</text>
</comment>
<protein>
    <submittedName>
        <fullName evidence="15">CAD22 protein</fullName>
    </submittedName>
</protein>
<accession>A0ABS2XFN7</accession>
<feature type="domain" description="Cadherin" evidence="14">
    <location>
        <begin position="507"/>
        <end position="600"/>
    </location>
</feature>
<feature type="non-terminal residue" evidence="15">
    <location>
        <position position="1"/>
    </location>
</feature>
<dbReference type="Pfam" id="PF00028">
    <property type="entry name" value="Cadherin"/>
    <property type="match status" value="5"/>
</dbReference>
<evidence type="ECO:0000256" key="2">
    <source>
        <dbReference type="ARBA" id="ARBA00022692"/>
    </source>
</evidence>
<feature type="signal peptide" evidence="13">
    <location>
        <begin position="1"/>
        <end position="26"/>
    </location>
</feature>
<feature type="domain" description="Cadherin" evidence="14">
    <location>
        <begin position="716"/>
        <end position="826"/>
    </location>
</feature>
<feature type="region of interest" description="Disordered" evidence="11">
    <location>
        <begin position="174"/>
        <end position="230"/>
    </location>
</feature>
<feature type="non-terminal residue" evidence="15">
    <location>
        <position position="1145"/>
    </location>
</feature>
<dbReference type="PRINTS" id="PR00205">
    <property type="entry name" value="CADHERIN"/>
</dbReference>
<keyword evidence="7 12" id="KW-0472">Membrane</keyword>
<evidence type="ECO:0000313" key="16">
    <source>
        <dbReference type="Proteomes" id="UP001166093"/>
    </source>
</evidence>
<keyword evidence="2 9" id="KW-0812">Transmembrane</keyword>
<keyword evidence="3" id="KW-0677">Repeat</keyword>
<dbReference type="InterPro" id="IPR039808">
    <property type="entry name" value="Cadherin"/>
</dbReference>
<feature type="domain" description="Cadherin" evidence="14">
    <location>
        <begin position="380"/>
        <end position="460"/>
    </location>
</feature>
<dbReference type="EMBL" id="JAAWVQ010026522">
    <property type="protein sequence ID" value="MBN3273002.1"/>
    <property type="molecule type" value="Genomic_DNA"/>
</dbReference>
<keyword evidence="5 9" id="KW-0130">Cell adhesion</keyword>
<keyword evidence="16" id="KW-1185">Reference proteome</keyword>
<feature type="chain" id="PRO_5046266883" evidence="13">
    <location>
        <begin position="27"/>
        <end position="1145"/>
    </location>
</feature>
<dbReference type="PANTHER" id="PTHR24027">
    <property type="entry name" value="CADHERIN-23"/>
    <property type="match status" value="1"/>
</dbReference>
<dbReference type="PROSITE" id="PS50268">
    <property type="entry name" value="CADHERIN_2"/>
    <property type="match status" value="5"/>
</dbReference>
<feature type="domain" description="Cadherin" evidence="14">
    <location>
        <begin position="601"/>
        <end position="715"/>
    </location>
</feature>
<evidence type="ECO:0000259" key="14">
    <source>
        <dbReference type="PROSITE" id="PS50268"/>
    </source>
</evidence>
<dbReference type="PANTHER" id="PTHR24027:SF311">
    <property type="entry name" value="CADHERIN-22"/>
    <property type="match status" value="1"/>
</dbReference>
<evidence type="ECO:0000256" key="4">
    <source>
        <dbReference type="ARBA" id="ARBA00022837"/>
    </source>
</evidence>
<evidence type="ECO:0000256" key="8">
    <source>
        <dbReference type="PROSITE-ProRule" id="PRU00043"/>
    </source>
</evidence>